<evidence type="ECO:0000313" key="2">
    <source>
        <dbReference type="Proteomes" id="UP001142372"/>
    </source>
</evidence>
<reference evidence="1" key="1">
    <citation type="journal article" date="2014" name="Int. J. Syst. Evol. Microbiol.">
        <title>Complete genome sequence of Corynebacterium casei LMG S-19264T (=DSM 44701T), isolated from a smear-ripened cheese.</title>
        <authorList>
            <consortium name="US DOE Joint Genome Institute (JGI-PGF)"/>
            <person name="Walter F."/>
            <person name="Albersmeier A."/>
            <person name="Kalinowski J."/>
            <person name="Ruckert C."/>
        </authorList>
    </citation>
    <scope>NUCLEOTIDE SEQUENCE</scope>
    <source>
        <strain evidence="1">VKM Ac-1401</strain>
    </source>
</reference>
<keyword evidence="2" id="KW-1185">Reference proteome</keyword>
<evidence type="ECO:0000313" key="1">
    <source>
        <dbReference type="EMBL" id="GLJ76239.1"/>
    </source>
</evidence>
<sequence length="256" mass="28169">MADAEDGRYDRPLSQDADARLSPEEVRVLWDFVHGDIMNGATRTRLRENWGMCARHSWAYAVVEIELWEAGAGMRGGHQPFDLTILYADLLRTMVEKLGTGHAGRRGRTRALERHGGCVICADVRGETQGGVTHAGLDLRQLTLEANWMRFTREWLAETRPEWSASVCPDCAAAAGATVSPGTLPCRMHLLTSGVSSDAWWELTRTVLAELAVEVRALTDSMTQSGLPATAAENASWVKAVGWFTGWDFPLALSRS</sequence>
<gene>
    <name evidence="1" type="ORF">GCM10017584_18130</name>
</gene>
<comment type="caution">
    <text evidence="1">The sequence shown here is derived from an EMBL/GenBank/DDBJ whole genome shotgun (WGS) entry which is preliminary data.</text>
</comment>
<dbReference type="AlphaFoldDB" id="A0A9W6HA37"/>
<reference evidence="1" key="2">
    <citation type="submission" date="2023-01" db="EMBL/GenBank/DDBJ databases">
        <authorList>
            <person name="Sun Q."/>
            <person name="Evtushenko L."/>
        </authorList>
    </citation>
    <scope>NUCLEOTIDE SEQUENCE</scope>
    <source>
        <strain evidence="1">VKM Ac-1401</strain>
    </source>
</reference>
<organism evidence="1 2">
    <name type="scientific">Leifsonia poae</name>
    <dbReference type="NCBI Taxonomy" id="110933"/>
    <lineage>
        <taxon>Bacteria</taxon>
        <taxon>Bacillati</taxon>
        <taxon>Actinomycetota</taxon>
        <taxon>Actinomycetes</taxon>
        <taxon>Micrococcales</taxon>
        <taxon>Microbacteriaceae</taxon>
        <taxon>Leifsonia</taxon>
    </lineage>
</organism>
<accession>A0A9W6HA37</accession>
<proteinExistence type="predicted"/>
<dbReference type="RefSeq" id="WP_271176898.1">
    <property type="nucleotide sequence ID" value="NZ_BAAAJO010000005.1"/>
</dbReference>
<dbReference type="EMBL" id="BSEN01000006">
    <property type="protein sequence ID" value="GLJ76239.1"/>
    <property type="molecule type" value="Genomic_DNA"/>
</dbReference>
<protein>
    <submittedName>
        <fullName evidence="1">Uncharacterized protein</fullName>
    </submittedName>
</protein>
<name>A0A9W6HA37_9MICO</name>
<dbReference type="Proteomes" id="UP001142372">
    <property type="component" value="Unassembled WGS sequence"/>
</dbReference>